<keyword evidence="6 12" id="KW-0285">Flavoprotein</keyword>
<evidence type="ECO:0000313" key="19">
    <source>
        <dbReference type="EMBL" id="CEH16594.1"/>
    </source>
</evidence>
<protein>
    <recommendedName>
        <fullName evidence="12">Acyl-coenzyme A oxidase</fullName>
    </recommendedName>
</protein>
<dbReference type="Gene3D" id="2.40.110.10">
    <property type="entry name" value="Butyryl-CoA Dehydrogenase, subunit A, domain 2"/>
    <property type="match status" value="1"/>
</dbReference>
<evidence type="ECO:0000313" key="20">
    <source>
        <dbReference type="Proteomes" id="UP000054845"/>
    </source>
</evidence>
<feature type="domain" description="Acyl-coenzyme A oxidase N-terminal" evidence="17">
    <location>
        <begin position="35"/>
        <end position="148"/>
    </location>
</feature>
<comment type="catalytic activity">
    <reaction evidence="1">
        <text>a 2,3-saturated acyl-CoA + O2 = a (2E)-enoyl-CoA + H2O2</text>
        <dbReference type="Rhea" id="RHEA:38959"/>
        <dbReference type="ChEBI" id="CHEBI:15379"/>
        <dbReference type="ChEBI" id="CHEBI:16240"/>
        <dbReference type="ChEBI" id="CHEBI:58856"/>
        <dbReference type="ChEBI" id="CHEBI:65111"/>
        <dbReference type="EC" id="1.3.3.6"/>
    </reaction>
</comment>
<sequence length="688" mass="77272">MAPGPFIQIPSHLKPAGLNGPEQLAIERRKASFDVGQMTEYLYGKEYLERQAQLVELLSKDPALDKSGLNYMGRVEKFRAALKKDKRLAVLAREHNWDSNTIAHAEKLCDLPGPFGLHKSMFLTTLERMGTPEQQEAFLEPARRFDIIGCYAQTELGHGSNVQFLETTATYDEEAKEYEIHSPSLTASKWWIGGLGRSATHAIVMAQLVLKGKSYGPHPFVVPIRDPKTREMLPGCTIGDIGPKQGYQTTDNGFLLLDHVRVPHFNQLAKFAKVDLDTAVYVPPQNAALTYGTLTWVRANIVQDARTILMRSAIVAIRYCSIRRQFADRDAPVFSASGKKVESQVLDYTMVQARIFPVLAKAFAFHYTALYMFQLYQENVSLIDNKDLSLLAETHASSSGLKALTTIEAAEAIETCRRACGGHGFSLASGLSSLYNDYLPNVTWEGDSYMLSQQTSRYLLKTMRSLYKDLEGPPKSFTVDYMRSYLRDPNAKATIEFSGDLMDPIFFIKAFGHRAAWLVKETLELRDGPAKRSWNSLLIELYRCSKAHSQALIVYNFSMAILKDEALNSRPALRTVMQHLLLLYCAHTMHEEGAEFMSSGYITPKQYSLLSTKIQEAMHSIRPQAVSLVDSFAIPDWLLNSDLGSSKGDVYERLFEHAVRDPLNSTKWNVEIDSDVLDMDGTLPQSKL</sequence>
<dbReference type="InterPro" id="IPR002655">
    <property type="entry name" value="Acyl-CoA_oxidase_C"/>
</dbReference>
<evidence type="ECO:0000259" key="15">
    <source>
        <dbReference type="Pfam" id="PF01756"/>
    </source>
</evidence>
<dbReference type="InterPro" id="IPR046373">
    <property type="entry name" value="Acyl-CoA_Oxase/DH_mid-dom_sf"/>
</dbReference>
<evidence type="ECO:0000259" key="16">
    <source>
        <dbReference type="Pfam" id="PF02770"/>
    </source>
</evidence>
<proteinExistence type="inferred from homology"/>
<evidence type="ECO:0000256" key="5">
    <source>
        <dbReference type="ARBA" id="ARBA00006288"/>
    </source>
</evidence>
<evidence type="ECO:0000256" key="11">
    <source>
        <dbReference type="ARBA" id="ARBA00023140"/>
    </source>
</evidence>
<evidence type="ECO:0000259" key="18">
    <source>
        <dbReference type="Pfam" id="PF22924"/>
    </source>
</evidence>
<keyword evidence="9" id="KW-0560">Oxidoreductase</keyword>
<dbReference type="Gene3D" id="1.10.540.10">
    <property type="entry name" value="Acyl-CoA dehydrogenase/oxidase, N-terminal domain"/>
    <property type="match status" value="1"/>
</dbReference>
<dbReference type="InterPro" id="IPR006091">
    <property type="entry name" value="Acyl-CoA_Oxase/DH_mid-dom"/>
</dbReference>
<feature type="domain" description="Acyl-CoA oxidase C-alpha1" evidence="18">
    <location>
        <begin position="291"/>
        <end position="460"/>
    </location>
</feature>
<comment type="subcellular location">
    <subcellularLocation>
        <location evidence="3">Peroxisome</location>
    </subcellularLocation>
</comment>
<dbReference type="InterPro" id="IPR037069">
    <property type="entry name" value="AcylCoA_DH/ox_N_sf"/>
</dbReference>
<dbReference type="Pfam" id="PF14749">
    <property type="entry name" value="Acyl-CoA_ox_N"/>
    <property type="match status" value="1"/>
</dbReference>
<evidence type="ECO:0000259" key="17">
    <source>
        <dbReference type="Pfam" id="PF14749"/>
    </source>
</evidence>
<dbReference type="GO" id="GO:0071949">
    <property type="term" value="F:FAD binding"/>
    <property type="evidence" value="ECO:0007669"/>
    <property type="project" value="InterPro"/>
</dbReference>
<dbReference type="FunFam" id="1.20.140.10:FF:000013">
    <property type="entry name" value="Acyl-coenzyme A oxidase"/>
    <property type="match status" value="1"/>
</dbReference>
<dbReference type="Proteomes" id="UP000054845">
    <property type="component" value="Unassembled WGS sequence"/>
</dbReference>
<reference evidence="20" key="1">
    <citation type="submission" date="2014-09" db="EMBL/GenBank/DDBJ databases">
        <authorList>
            <person name="Sharma Rahul"/>
            <person name="Thines Marco"/>
        </authorList>
    </citation>
    <scope>NUCLEOTIDE SEQUENCE [LARGE SCALE GENOMIC DNA]</scope>
</reference>
<dbReference type="InterPro" id="IPR029320">
    <property type="entry name" value="Acyl-CoA_ox_N"/>
</dbReference>
<dbReference type="PANTHER" id="PTHR10909:SF250">
    <property type="entry name" value="PEROXISOMAL ACYL-COENZYME A OXIDASE 1"/>
    <property type="match status" value="1"/>
</dbReference>
<dbReference type="GO" id="GO:0055088">
    <property type="term" value="P:lipid homeostasis"/>
    <property type="evidence" value="ECO:0007669"/>
    <property type="project" value="TreeGrafter"/>
</dbReference>
<keyword evidence="8" id="KW-0276">Fatty acid metabolism</keyword>
<dbReference type="EMBL" id="CCYA01000318">
    <property type="protein sequence ID" value="CEH16594.1"/>
    <property type="molecule type" value="Genomic_DNA"/>
</dbReference>
<evidence type="ECO:0000256" key="10">
    <source>
        <dbReference type="ARBA" id="ARBA00023098"/>
    </source>
</evidence>
<evidence type="ECO:0000256" key="12">
    <source>
        <dbReference type="PIRNR" id="PIRNR000168"/>
    </source>
</evidence>
<dbReference type="Pfam" id="PF22924">
    <property type="entry name" value="ACOX_C_alpha1"/>
    <property type="match status" value="1"/>
</dbReference>
<dbReference type="SUPFAM" id="SSF47203">
    <property type="entry name" value="Acyl-CoA dehydrogenase C-terminal domain-like"/>
    <property type="match status" value="2"/>
</dbReference>
<organism evidence="19 20">
    <name type="scientific">Ceraceosorus bombacis</name>
    <dbReference type="NCBI Taxonomy" id="401625"/>
    <lineage>
        <taxon>Eukaryota</taxon>
        <taxon>Fungi</taxon>
        <taxon>Dikarya</taxon>
        <taxon>Basidiomycota</taxon>
        <taxon>Ustilaginomycotina</taxon>
        <taxon>Exobasidiomycetes</taxon>
        <taxon>Ceraceosorales</taxon>
        <taxon>Ceraceosoraceae</taxon>
        <taxon>Ceraceosorus</taxon>
    </lineage>
</organism>
<feature type="domain" description="Acyl-CoA oxidase/dehydrogenase middle" evidence="16">
    <location>
        <begin position="150"/>
        <end position="259"/>
    </location>
</feature>
<keyword evidence="20" id="KW-1185">Reference proteome</keyword>
<dbReference type="SUPFAM" id="SSF56645">
    <property type="entry name" value="Acyl-CoA dehydrogenase NM domain-like"/>
    <property type="match status" value="1"/>
</dbReference>
<feature type="active site" description="Proton acceptor" evidence="13">
    <location>
        <position position="445"/>
    </location>
</feature>
<evidence type="ECO:0000256" key="7">
    <source>
        <dbReference type="ARBA" id="ARBA00022827"/>
    </source>
</evidence>
<feature type="domain" description="Acyl-CoA oxidase C-terminal" evidence="15">
    <location>
        <begin position="507"/>
        <end position="667"/>
    </location>
</feature>
<evidence type="ECO:0000256" key="9">
    <source>
        <dbReference type="ARBA" id="ARBA00023002"/>
    </source>
</evidence>
<dbReference type="OrthoDB" id="538336at2759"/>
<comment type="cofactor">
    <cofactor evidence="2">
        <name>FAD</name>
        <dbReference type="ChEBI" id="CHEBI:57692"/>
    </cofactor>
</comment>
<dbReference type="Pfam" id="PF01756">
    <property type="entry name" value="ACOX"/>
    <property type="match status" value="1"/>
</dbReference>
<evidence type="ECO:0000256" key="8">
    <source>
        <dbReference type="ARBA" id="ARBA00022832"/>
    </source>
</evidence>
<dbReference type="GO" id="GO:0033540">
    <property type="term" value="P:fatty acid beta-oxidation using acyl-CoA oxidase"/>
    <property type="evidence" value="ECO:0007669"/>
    <property type="project" value="UniProtKB-UniPathway"/>
</dbReference>
<evidence type="ECO:0000256" key="14">
    <source>
        <dbReference type="PIRSR" id="PIRSR000168-2"/>
    </source>
</evidence>
<dbReference type="AlphaFoldDB" id="A0A0N7LAH4"/>
<dbReference type="Gene3D" id="1.20.140.10">
    <property type="entry name" value="Butyryl-CoA Dehydrogenase, subunit A, domain 3"/>
    <property type="match status" value="2"/>
</dbReference>
<dbReference type="PANTHER" id="PTHR10909">
    <property type="entry name" value="ELECTRON TRANSPORT OXIDOREDUCTASE"/>
    <property type="match status" value="1"/>
</dbReference>
<keyword evidence="11" id="KW-0576">Peroxisome</keyword>
<dbReference type="STRING" id="401625.A0A0N7LAH4"/>
<evidence type="ECO:0000256" key="3">
    <source>
        <dbReference type="ARBA" id="ARBA00004275"/>
    </source>
</evidence>
<dbReference type="InterPro" id="IPR009100">
    <property type="entry name" value="AcylCoA_DH/oxidase_NM_dom_sf"/>
</dbReference>
<dbReference type="UniPathway" id="UPA00661"/>
<evidence type="ECO:0000256" key="1">
    <source>
        <dbReference type="ARBA" id="ARBA00001201"/>
    </source>
</evidence>
<feature type="binding site" evidence="14">
    <location>
        <position position="193"/>
    </location>
    <ligand>
        <name>FAD</name>
        <dbReference type="ChEBI" id="CHEBI:57692"/>
    </ligand>
</feature>
<dbReference type="FunFam" id="1.20.140.10:FF:000015">
    <property type="entry name" value="Acyl-coenzyme A oxidase"/>
    <property type="match status" value="1"/>
</dbReference>
<comment type="similarity">
    <text evidence="5 12">Belongs to the acyl-CoA oxidase family.</text>
</comment>
<dbReference type="FunFam" id="2.40.110.10:FF:000003">
    <property type="entry name" value="Acyl-coenzyme A oxidase"/>
    <property type="match status" value="1"/>
</dbReference>
<dbReference type="InterPro" id="IPR055060">
    <property type="entry name" value="ACOX_C_alpha1"/>
</dbReference>
<comment type="pathway">
    <text evidence="4">Lipid metabolism; peroxisomal fatty acid beta-oxidation.</text>
</comment>
<dbReference type="GO" id="GO:0005504">
    <property type="term" value="F:fatty acid binding"/>
    <property type="evidence" value="ECO:0007669"/>
    <property type="project" value="TreeGrafter"/>
</dbReference>
<evidence type="ECO:0000256" key="2">
    <source>
        <dbReference type="ARBA" id="ARBA00001974"/>
    </source>
</evidence>
<name>A0A0N7LAH4_9BASI</name>
<evidence type="ECO:0000256" key="4">
    <source>
        <dbReference type="ARBA" id="ARBA00004846"/>
    </source>
</evidence>
<feature type="binding site" evidence="14">
    <location>
        <position position="154"/>
    </location>
    <ligand>
        <name>FAD</name>
        <dbReference type="ChEBI" id="CHEBI:57692"/>
    </ligand>
</feature>
<dbReference type="Pfam" id="PF02770">
    <property type="entry name" value="Acyl-CoA_dh_M"/>
    <property type="match status" value="1"/>
</dbReference>
<dbReference type="InterPro" id="IPR036250">
    <property type="entry name" value="AcylCo_DH-like_C"/>
</dbReference>
<keyword evidence="7 12" id="KW-0274">FAD</keyword>
<dbReference type="PIRSF" id="PIRSF000168">
    <property type="entry name" value="Acyl-CoA_oxidase"/>
    <property type="match status" value="1"/>
</dbReference>
<accession>A0A0N7LAH4</accession>
<evidence type="ECO:0000256" key="13">
    <source>
        <dbReference type="PIRSR" id="PIRSR000168-1"/>
    </source>
</evidence>
<dbReference type="GO" id="GO:0005777">
    <property type="term" value="C:peroxisome"/>
    <property type="evidence" value="ECO:0007669"/>
    <property type="project" value="UniProtKB-SubCell"/>
</dbReference>
<keyword evidence="10" id="KW-0443">Lipid metabolism</keyword>
<dbReference type="GO" id="GO:0003997">
    <property type="term" value="F:acyl-CoA oxidase activity"/>
    <property type="evidence" value="ECO:0007669"/>
    <property type="project" value="UniProtKB-EC"/>
</dbReference>
<evidence type="ECO:0000256" key="6">
    <source>
        <dbReference type="ARBA" id="ARBA00022630"/>
    </source>
</evidence>
<dbReference type="InterPro" id="IPR012258">
    <property type="entry name" value="Acyl-CoA_oxidase"/>
</dbReference>